<protein>
    <submittedName>
        <fullName evidence="1">Uncharacterized protein</fullName>
    </submittedName>
</protein>
<name>A0A9I9ED95_CUCME</name>
<sequence>MRRKEEITLVPLPYSPRIVDFVSCRKLICQSNIHKESKEEEKVVKAASIEWETLELYQVL</sequence>
<proteinExistence type="predicted"/>
<dbReference type="Gramene" id="MELO3C032199.2.1">
    <property type="protein sequence ID" value="MELO3C032199.2.1"/>
    <property type="gene ID" value="MELO3C032199.2"/>
</dbReference>
<evidence type="ECO:0000313" key="1">
    <source>
        <dbReference type="EnsemblPlants" id="MELO3C032199.2.1"/>
    </source>
</evidence>
<accession>A0A9I9ED95</accession>
<dbReference type="AlphaFoldDB" id="A0A9I9ED95"/>
<organism evidence="1">
    <name type="scientific">Cucumis melo</name>
    <name type="common">Muskmelon</name>
    <dbReference type="NCBI Taxonomy" id="3656"/>
    <lineage>
        <taxon>Eukaryota</taxon>
        <taxon>Viridiplantae</taxon>
        <taxon>Streptophyta</taxon>
        <taxon>Embryophyta</taxon>
        <taxon>Tracheophyta</taxon>
        <taxon>Spermatophyta</taxon>
        <taxon>Magnoliopsida</taxon>
        <taxon>eudicotyledons</taxon>
        <taxon>Gunneridae</taxon>
        <taxon>Pentapetalae</taxon>
        <taxon>rosids</taxon>
        <taxon>fabids</taxon>
        <taxon>Cucurbitales</taxon>
        <taxon>Cucurbitaceae</taxon>
        <taxon>Benincaseae</taxon>
        <taxon>Cucumis</taxon>
    </lineage>
</organism>
<dbReference type="EnsemblPlants" id="MELO3C032199.2.1">
    <property type="protein sequence ID" value="MELO3C032199.2.1"/>
    <property type="gene ID" value="MELO3C032199.2"/>
</dbReference>
<reference evidence="1" key="1">
    <citation type="submission" date="2023-03" db="UniProtKB">
        <authorList>
            <consortium name="EnsemblPlants"/>
        </authorList>
    </citation>
    <scope>IDENTIFICATION</scope>
</reference>